<feature type="region of interest" description="Disordered" evidence="1">
    <location>
        <begin position="188"/>
        <end position="209"/>
    </location>
</feature>
<comment type="caution">
    <text evidence="2">The sequence shown here is derived from an EMBL/GenBank/DDBJ whole genome shotgun (WGS) entry which is preliminary data.</text>
</comment>
<reference evidence="3" key="1">
    <citation type="journal article" date="2019" name="Int. J. Syst. Evol. Microbiol.">
        <title>The Global Catalogue of Microorganisms (GCM) 10K type strain sequencing project: providing services to taxonomists for standard genome sequencing and annotation.</title>
        <authorList>
            <consortium name="The Broad Institute Genomics Platform"/>
            <consortium name="The Broad Institute Genome Sequencing Center for Infectious Disease"/>
            <person name="Wu L."/>
            <person name="Ma J."/>
        </authorList>
    </citation>
    <scope>NUCLEOTIDE SEQUENCE [LARGE SCALE GENOMIC DNA]</scope>
    <source>
        <strain evidence="3">CGMCC 1.19062</strain>
    </source>
</reference>
<dbReference type="Proteomes" id="UP001597295">
    <property type="component" value="Unassembled WGS sequence"/>
</dbReference>
<keyword evidence="2" id="KW-0449">Lipoprotein</keyword>
<dbReference type="PROSITE" id="PS51257">
    <property type="entry name" value="PROKAR_LIPOPROTEIN"/>
    <property type="match status" value="1"/>
</dbReference>
<evidence type="ECO:0000313" key="2">
    <source>
        <dbReference type="EMBL" id="MFD2263787.1"/>
    </source>
</evidence>
<dbReference type="InterPro" id="IPR019027">
    <property type="entry name" value="Pilus_biogenesis_CpaD-related"/>
</dbReference>
<evidence type="ECO:0000313" key="3">
    <source>
        <dbReference type="Proteomes" id="UP001597295"/>
    </source>
</evidence>
<proteinExistence type="predicted"/>
<dbReference type="RefSeq" id="WP_379876832.1">
    <property type="nucleotide sequence ID" value="NZ_JBHUIP010000012.1"/>
</dbReference>
<keyword evidence="3" id="KW-1185">Reference proteome</keyword>
<organism evidence="2 3">
    <name type="scientific">Lacibacterium aquatile</name>
    <dbReference type="NCBI Taxonomy" id="1168082"/>
    <lineage>
        <taxon>Bacteria</taxon>
        <taxon>Pseudomonadati</taxon>
        <taxon>Pseudomonadota</taxon>
        <taxon>Alphaproteobacteria</taxon>
        <taxon>Rhodospirillales</taxon>
        <taxon>Rhodospirillaceae</taxon>
    </lineage>
</organism>
<gene>
    <name evidence="2" type="ORF">ACFSM5_12875</name>
</gene>
<sequence length="209" mass="22149">MFSIDRLTAITLACLLAACTLPPAPPSDPRLAHPITVKPVSVALALKGVQPDGSLSPRDISQAGALFDRYARVRRGPLSLDPGPLAPIAWERYAAELRLIAQDRGVAADQMIVARTTSETPALRFTDFVAEGPDCVAPPNNTPGWAFGCAQQRNLAAMIADPLDLVQPGELAPADAARLSVVMDNYRKGNSTTSKRSENERAIVSGGNP</sequence>
<evidence type="ECO:0000256" key="1">
    <source>
        <dbReference type="SAM" id="MobiDB-lite"/>
    </source>
</evidence>
<protein>
    <submittedName>
        <fullName evidence="2">CpaD family pilus assembly lipoprotein</fullName>
    </submittedName>
</protein>
<dbReference type="EMBL" id="JBHUIP010000012">
    <property type="protein sequence ID" value="MFD2263787.1"/>
    <property type="molecule type" value="Genomic_DNA"/>
</dbReference>
<accession>A0ABW5DRT4</accession>
<name>A0ABW5DRT4_9PROT</name>
<dbReference type="Pfam" id="PF09476">
    <property type="entry name" value="Pilus_CpaD"/>
    <property type="match status" value="1"/>
</dbReference>